<dbReference type="CDD" id="cd19959">
    <property type="entry name" value="paratox"/>
    <property type="match status" value="1"/>
</dbReference>
<evidence type="ECO:0000313" key="2">
    <source>
        <dbReference type="Proteomes" id="UP000305165"/>
    </source>
</evidence>
<dbReference type="OrthoDB" id="2237278at2"/>
<protein>
    <recommendedName>
        <fullName evidence="3">Phage protein</fullName>
    </recommendedName>
</protein>
<organism evidence="1 2">
    <name type="scientific">Streptococcus suis</name>
    <dbReference type="NCBI Taxonomy" id="1307"/>
    <lineage>
        <taxon>Bacteria</taxon>
        <taxon>Bacillati</taxon>
        <taxon>Bacillota</taxon>
        <taxon>Bacilli</taxon>
        <taxon>Lactobacillales</taxon>
        <taxon>Streptococcaceae</taxon>
        <taxon>Streptococcus</taxon>
    </lineage>
</organism>
<proteinExistence type="predicted"/>
<evidence type="ECO:0008006" key="3">
    <source>
        <dbReference type="Google" id="ProtNLM"/>
    </source>
</evidence>
<gene>
    <name evidence="1" type="ORF">FAJ39_10345</name>
</gene>
<dbReference type="InterPro" id="IPR056220">
    <property type="entry name" value="Paratox-like"/>
</dbReference>
<sequence>MTEVQVIFEEAIKNGWFSETVTIVRRDGEIFDFVLPGEEVRPWEVVSEEKLVDVMRELKKTLSRGRGIVGERG</sequence>
<accession>A0A4T2GHR2</accession>
<evidence type="ECO:0000313" key="1">
    <source>
        <dbReference type="EMBL" id="TIH98177.1"/>
    </source>
</evidence>
<name>A0A4T2GHR2_STRSU</name>
<dbReference type="AlphaFoldDB" id="A0A4T2GHR2"/>
<reference evidence="1 2" key="1">
    <citation type="submission" date="2019-04" db="EMBL/GenBank/DDBJ databases">
        <title>Genome analysis of Streptococcus suis strain WUSS424.</title>
        <authorList>
            <person name="Chen H."/>
            <person name="Gao X."/>
            <person name="Wu Z."/>
        </authorList>
    </citation>
    <scope>NUCLEOTIDE SEQUENCE [LARGE SCALE GENOMIC DNA]</scope>
    <source>
        <strain evidence="1 2">WUSS424</strain>
    </source>
</reference>
<dbReference type="EMBL" id="SSXO01000007">
    <property type="protein sequence ID" value="TIH98177.1"/>
    <property type="molecule type" value="Genomic_DNA"/>
</dbReference>
<comment type="caution">
    <text evidence="1">The sequence shown here is derived from an EMBL/GenBank/DDBJ whole genome shotgun (WGS) entry which is preliminary data.</text>
</comment>
<dbReference type="Pfam" id="PF24313">
    <property type="entry name" value="Paratox"/>
    <property type="match status" value="1"/>
</dbReference>
<dbReference type="Proteomes" id="UP000305165">
    <property type="component" value="Unassembled WGS sequence"/>
</dbReference>